<feature type="coiled-coil region" evidence="1">
    <location>
        <begin position="165"/>
        <end position="214"/>
    </location>
</feature>
<feature type="non-terminal residue" evidence="4">
    <location>
        <position position="1"/>
    </location>
</feature>
<dbReference type="PANTHER" id="PTHR23347">
    <property type="entry name" value="COLORECTAL MUTANT CANCER PROTEIN MCC PROTEIN -RELATED"/>
    <property type="match status" value="1"/>
</dbReference>
<dbReference type="InterPro" id="IPR040171">
    <property type="entry name" value="USBP1-like"/>
</dbReference>
<evidence type="ECO:0000256" key="2">
    <source>
        <dbReference type="SAM" id="MobiDB-lite"/>
    </source>
</evidence>
<keyword evidence="1" id="KW-0175">Coiled coil</keyword>
<feature type="compositionally biased region" description="Pro residues" evidence="2">
    <location>
        <begin position="240"/>
        <end position="250"/>
    </location>
</feature>
<name>A0A6J1W7J8_9SAUR</name>
<accession>A0A6J1W7J8</accession>
<protein>
    <submittedName>
        <fullName evidence="4">Uncharacterized protein LOC113430101</fullName>
    </submittedName>
</protein>
<dbReference type="GeneID" id="113430101"/>
<evidence type="ECO:0000313" key="3">
    <source>
        <dbReference type="Proteomes" id="UP000504612"/>
    </source>
</evidence>
<dbReference type="RefSeq" id="XP_026548374.1">
    <property type="nucleotide sequence ID" value="XM_026692589.1"/>
</dbReference>
<dbReference type="AlphaFoldDB" id="A0A6J1W7J8"/>
<organism evidence="3 4">
    <name type="scientific">Notechis scutatus</name>
    <name type="common">mainland tiger snake</name>
    <dbReference type="NCBI Taxonomy" id="8663"/>
    <lineage>
        <taxon>Eukaryota</taxon>
        <taxon>Metazoa</taxon>
        <taxon>Chordata</taxon>
        <taxon>Craniata</taxon>
        <taxon>Vertebrata</taxon>
        <taxon>Euteleostomi</taxon>
        <taxon>Lepidosauria</taxon>
        <taxon>Squamata</taxon>
        <taxon>Bifurcata</taxon>
        <taxon>Unidentata</taxon>
        <taxon>Episquamata</taxon>
        <taxon>Toxicofera</taxon>
        <taxon>Serpentes</taxon>
        <taxon>Colubroidea</taxon>
        <taxon>Elapidae</taxon>
        <taxon>Hydrophiinae</taxon>
        <taxon>Notechis</taxon>
    </lineage>
</organism>
<gene>
    <name evidence="4" type="primary">LOC113430101</name>
</gene>
<dbReference type="PANTHER" id="PTHR23347:SF5">
    <property type="entry name" value="HARMONIN-BINDING PROTEIN USHBP1"/>
    <property type="match status" value="1"/>
</dbReference>
<keyword evidence="3" id="KW-1185">Reference proteome</keyword>
<feature type="region of interest" description="Disordered" evidence="2">
    <location>
        <begin position="50"/>
        <end position="85"/>
    </location>
</feature>
<reference evidence="4" key="1">
    <citation type="submission" date="2025-08" db="UniProtKB">
        <authorList>
            <consortium name="RefSeq"/>
        </authorList>
    </citation>
    <scope>IDENTIFICATION</scope>
</reference>
<feature type="compositionally biased region" description="Low complexity" evidence="2">
    <location>
        <begin position="54"/>
        <end position="64"/>
    </location>
</feature>
<sequence length="273" mass="29847">EALADLGTRLHLTAKAKQGLALCTHTLPAQEAACLLLIQTLQREHRDLLWGQPDSSSTESSSSSSEEEEDSGRGDPGANLDMPKPCRLPHLEAIEAPGSSAAFSSADIQAWVPDGAPYRPLPAAPNTAEGSLDRRKPEALVLSVLETLTRIRALKERLEGLWVALEEKSQDCRAHEAQELELMQEFFQAHSALLLAYQKARQKQESQVGQLETQVGLMTRRQAKQRQALLQTLQQLQRPPGAPPGLPQAPGPSESPLEPPRNLGVPSSFWSRK</sequence>
<proteinExistence type="predicted"/>
<feature type="region of interest" description="Disordered" evidence="2">
    <location>
        <begin position="234"/>
        <end position="273"/>
    </location>
</feature>
<evidence type="ECO:0000256" key="1">
    <source>
        <dbReference type="SAM" id="Coils"/>
    </source>
</evidence>
<dbReference type="KEGG" id="nss:113430101"/>
<dbReference type="Proteomes" id="UP000504612">
    <property type="component" value="Unplaced"/>
</dbReference>
<evidence type="ECO:0000313" key="4">
    <source>
        <dbReference type="RefSeq" id="XP_026548374.1"/>
    </source>
</evidence>